<accession>S0FQU9</accession>
<evidence type="ECO:0000256" key="1">
    <source>
        <dbReference type="SAM" id="Phobius"/>
    </source>
</evidence>
<organism evidence="2 3">
    <name type="scientific">Ruminiclostridium cellobioparum subsp. termitidis CT1112</name>
    <dbReference type="NCBI Taxonomy" id="1195236"/>
    <lineage>
        <taxon>Bacteria</taxon>
        <taxon>Bacillati</taxon>
        <taxon>Bacillota</taxon>
        <taxon>Clostridia</taxon>
        <taxon>Eubacteriales</taxon>
        <taxon>Oscillospiraceae</taxon>
        <taxon>Ruminiclostridium</taxon>
    </lineage>
</organism>
<proteinExistence type="predicted"/>
<protein>
    <submittedName>
        <fullName evidence="2">Uncharacterized protein</fullName>
    </submittedName>
</protein>
<feature type="transmembrane region" description="Helical" evidence="1">
    <location>
        <begin position="26"/>
        <end position="44"/>
    </location>
</feature>
<reference evidence="2 3" key="1">
    <citation type="journal article" date="2013" name="Genome Announc.">
        <title>Draft Genome Sequence of the Cellulolytic, Mesophilic, Anaerobic Bacterium Clostridium termitidis Strain CT1112 (DSM 5398).</title>
        <authorList>
            <person name="Lal S."/>
            <person name="Ramachandran U."/>
            <person name="Zhang X."/>
            <person name="Munir R."/>
            <person name="Sparling R."/>
            <person name="Levin D.B."/>
        </authorList>
    </citation>
    <scope>NUCLEOTIDE SEQUENCE [LARGE SCALE GENOMIC DNA]</scope>
    <source>
        <strain evidence="2 3">CT1112</strain>
    </source>
</reference>
<keyword evidence="1" id="KW-1133">Transmembrane helix</keyword>
<dbReference type="Proteomes" id="UP000014155">
    <property type="component" value="Unassembled WGS sequence"/>
</dbReference>
<keyword evidence="1" id="KW-0472">Membrane</keyword>
<name>S0FQU9_RUMCE</name>
<gene>
    <name evidence="2" type="ORF">CTER_2608</name>
</gene>
<evidence type="ECO:0000313" key="2">
    <source>
        <dbReference type="EMBL" id="EMS71554.1"/>
    </source>
</evidence>
<comment type="caution">
    <text evidence="2">The sequence shown here is derived from an EMBL/GenBank/DDBJ whole genome shotgun (WGS) entry which is preliminary data.</text>
</comment>
<dbReference type="STRING" id="1195236.CTER_2608"/>
<keyword evidence="3" id="KW-1185">Reference proteome</keyword>
<keyword evidence="1" id="KW-0812">Transmembrane</keyword>
<dbReference type="AlphaFoldDB" id="S0FQU9"/>
<sequence>MPDNEESVRGGFFNNKHSECSNDNQLWLIIALILVFCFLCGNGHHDC</sequence>
<evidence type="ECO:0000313" key="3">
    <source>
        <dbReference type="Proteomes" id="UP000014155"/>
    </source>
</evidence>
<dbReference type="EMBL" id="AORV01000036">
    <property type="protein sequence ID" value="EMS71554.1"/>
    <property type="molecule type" value="Genomic_DNA"/>
</dbReference>